<keyword evidence="2" id="KW-0472">Membrane</keyword>
<accession>A0A0S7XP75</accession>
<reference evidence="3 4" key="1">
    <citation type="journal article" date="2015" name="Microbiome">
        <title>Genomic resolution of linkages in carbon, nitrogen, and sulfur cycling among widespread estuary sediment bacteria.</title>
        <authorList>
            <person name="Baker B.J."/>
            <person name="Lazar C.S."/>
            <person name="Teske A.P."/>
            <person name="Dick G.J."/>
        </authorList>
    </citation>
    <scope>NUCLEOTIDE SEQUENCE [LARGE SCALE GENOMIC DNA]</scope>
    <source>
        <strain evidence="3">DG_56</strain>
    </source>
</reference>
<evidence type="ECO:0000313" key="3">
    <source>
        <dbReference type="EMBL" id="KPJ63995.1"/>
    </source>
</evidence>
<sequence length="164" mass="18062">MLREAWPIILGVLEFSIILLLLFETRQYFAGRSLISRRQYAIRMIGGLLMLVLVAALFIGIYVLDLTSQPPRPVAFLVFVGVCLVLLFGLMFMAVADAKAVEKRQSEAEGRLWRDFLLQIARLEGRMPDQPDAAAEDDGAPPARPDDDETGDPLGGEGAGKDQS</sequence>
<evidence type="ECO:0000313" key="4">
    <source>
        <dbReference type="Proteomes" id="UP000052020"/>
    </source>
</evidence>
<keyword evidence="2" id="KW-0812">Transmembrane</keyword>
<dbReference type="EMBL" id="LIZY01000050">
    <property type="protein sequence ID" value="KPJ63995.1"/>
    <property type="molecule type" value="Genomic_DNA"/>
</dbReference>
<comment type="caution">
    <text evidence="3">The sequence shown here is derived from an EMBL/GenBank/DDBJ whole genome shotgun (WGS) entry which is preliminary data.</text>
</comment>
<feature type="transmembrane region" description="Helical" evidence="2">
    <location>
        <begin position="44"/>
        <end position="64"/>
    </location>
</feature>
<keyword evidence="2" id="KW-1133">Transmembrane helix</keyword>
<organism evidence="3 4">
    <name type="scientific">candidate division KD3-62 bacterium DG_56</name>
    <dbReference type="NCBI Taxonomy" id="1704032"/>
    <lineage>
        <taxon>Bacteria</taxon>
        <taxon>candidate division KD3-62</taxon>
    </lineage>
</organism>
<feature type="transmembrane region" description="Helical" evidence="2">
    <location>
        <begin position="6"/>
        <end position="23"/>
    </location>
</feature>
<gene>
    <name evidence="3" type="ORF">AMK68_02635</name>
</gene>
<feature type="transmembrane region" description="Helical" evidence="2">
    <location>
        <begin position="76"/>
        <end position="96"/>
    </location>
</feature>
<evidence type="ECO:0000256" key="1">
    <source>
        <dbReference type="SAM" id="MobiDB-lite"/>
    </source>
</evidence>
<proteinExistence type="predicted"/>
<protein>
    <submittedName>
        <fullName evidence="3">Uncharacterized protein</fullName>
    </submittedName>
</protein>
<dbReference type="AlphaFoldDB" id="A0A0S7XP75"/>
<name>A0A0S7XP75_9BACT</name>
<feature type="region of interest" description="Disordered" evidence="1">
    <location>
        <begin position="128"/>
        <end position="164"/>
    </location>
</feature>
<evidence type="ECO:0000256" key="2">
    <source>
        <dbReference type="SAM" id="Phobius"/>
    </source>
</evidence>
<dbReference type="Proteomes" id="UP000052020">
    <property type="component" value="Unassembled WGS sequence"/>
</dbReference>